<evidence type="ECO:0000313" key="7">
    <source>
        <dbReference type="EMBL" id="PWA90104.1"/>
    </source>
</evidence>
<organism evidence="7 8">
    <name type="scientific">Artemisia annua</name>
    <name type="common">Sweet wormwood</name>
    <dbReference type="NCBI Taxonomy" id="35608"/>
    <lineage>
        <taxon>Eukaryota</taxon>
        <taxon>Viridiplantae</taxon>
        <taxon>Streptophyta</taxon>
        <taxon>Embryophyta</taxon>
        <taxon>Tracheophyta</taxon>
        <taxon>Spermatophyta</taxon>
        <taxon>Magnoliopsida</taxon>
        <taxon>eudicotyledons</taxon>
        <taxon>Gunneridae</taxon>
        <taxon>Pentapetalae</taxon>
        <taxon>asterids</taxon>
        <taxon>campanulids</taxon>
        <taxon>Asterales</taxon>
        <taxon>Asteraceae</taxon>
        <taxon>Asteroideae</taxon>
        <taxon>Anthemideae</taxon>
        <taxon>Artemisiinae</taxon>
        <taxon>Artemisia</taxon>
    </lineage>
</organism>
<feature type="domain" description="Factor of DNA methylation 1-5/IDN2" evidence="5">
    <location>
        <begin position="499"/>
        <end position="597"/>
    </location>
</feature>
<feature type="compositionally biased region" description="Basic and acidic residues" evidence="3">
    <location>
        <begin position="339"/>
        <end position="360"/>
    </location>
</feature>
<dbReference type="GO" id="GO:0080188">
    <property type="term" value="P:gene silencing by siRNA-directed DNA methylation"/>
    <property type="evidence" value="ECO:0007669"/>
    <property type="project" value="InterPro"/>
</dbReference>
<feature type="domain" description="Zinc finger-XS" evidence="6">
    <location>
        <begin position="43"/>
        <end position="85"/>
    </location>
</feature>
<dbReference type="InterPro" id="IPR045177">
    <property type="entry name" value="FDM1-5/IDN2"/>
</dbReference>
<evidence type="ECO:0000313" key="8">
    <source>
        <dbReference type="Proteomes" id="UP000245207"/>
    </source>
</evidence>
<evidence type="ECO:0000256" key="2">
    <source>
        <dbReference type="ARBA" id="ARBA00023158"/>
    </source>
</evidence>
<sequence length="748" mass="86343">MEYSSGEESELSESEIFEYKDKPYEQLRNGTYKVKYPNGILRCPFCAGKKKQNFKHKDLHQHASGVSKGSSNRSAKQKANHLALALYLENELANEADQPLNVASLIPEVPRPKETELFCWPWTGVVVNILKEADTEKDVENAEYWMERFIKYKPESVEIVRDDQRQTAHALVRFNSDWIGFNDACAFEKAFAAAHHSKTEWSASESSSGSSVYAWLARATDFELPGPIGDYLRAKTELKTVSDLEKEIVKTRNKQVVELASELDLTNENIDNWQIKCNQNQIFMSRMLKEIERGHQAYTEARKKIQDDARVHVERVLDDQDKRKADLEKLSKELDARSKELNKKEAVTEREKQKLEEEKRKNHAQKTSLNMASIEQKISDESVYQLLERQKREKEEALRKYLELQEKQAYEHKLKMEIKEMQVQLQVLQALGDDAAVQKQVKNLDDELQAKIEEKESMDDLNRDLAVKQHEMNTEIQNARKELINGMQDMLNGPNIGLRRMGELDMKVFYDACKMRFGQEEAQIKASELCTLWQDKLKDAGWHPFKVVIVNDEPKQVIKEDDELLRDLKAEWGTSIHDAVVAALIETNEHNASGSYVGMQDMLNGPNIGLRRMGELDMKVFYDACKMRFGQEEAQIKASELCTLWQDKLKDAGWHPFKVVIVNDEPKVCINKQVIKEDDELLRDLKAEWGTSIHDAVVAALIETNEHNASGSYVVSELWNFKENRKATLKEVISYILKNIKNLKRKRS</sequence>
<dbReference type="Pfam" id="PF03470">
    <property type="entry name" value="zf-XS"/>
    <property type="match status" value="1"/>
</dbReference>
<dbReference type="InterPro" id="IPR038588">
    <property type="entry name" value="XS_domain_sf"/>
</dbReference>
<evidence type="ECO:0000256" key="3">
    <source>
        <dbReference type="SAM" id="MobiDB-lite"/>
    </source>
</evidence>
<evidence type="ECO:0000259" key="6">
    <source>
        <dbReference type="Pfam" id="PF03470"/>
    </source>
</evidence>
<comment type="caution">
    <text evidence="7">The sequence shown here is derived from an EMBL/GenBank/DDBJ whole genome shotgun (WGS) entry which is preliminary data.</text>
</comment>
<dbReference type="InterPro" id="IPR005379">
    <property type="entry name" value="FDM1-5/IDN2_XH"/>
</dbReference>
<gene>
    <name evidence="7" type="ORF">CTI12_AA103560</name>
</gene>
<proteinExistence type="predicted"/>
<reference evidence="7 8" key="1">
    <citation type="journal article" date="2018" name="Mol. Plant">
        <title>The genome of Artemisia annua provides insight into the evolution of Asteraceae family and artemisinin biosynthesis.</title>
        <authorList>
            <person name="Shen Q."/>
            <person name="Zhang L."/>
            <person name="Liao Z."/>
            <person name="Wang S."/>
            <person name="Yan T."/>
            <person name="Shi P."/>
            <person name="Liu M."/>
            <person name="Fu X."/>
            <person name="Pan Q."/>
            <person name="Wang Y."/>
            <person name="Lv Z."/>
            <person name="Lu X."/>
            <person name="Zhang F."/>
            <person name="Jiang W."/>
            <person name="Ma Y."/>
            <person name="Chen M."/>
            <person name="Hao X."/>
            <person name="Li L."/>
            <person name="Tang Y."/>
            <person name="Lv G."/>
            <person name="Zhou Y."/>
            <person name="Sun X."/>
            <person name="Brodelius P.E."/>
            <person name="Rose J.K.C."/>
            <person name="Tang K."/>
        </authorList>
    </citation>
    <scope>NUCLEOTIDE SEQUENCE [LARGE SCALE GENOMIC DNA]</scope>
    <source>
        <strain evidence="8">cv. Huhao1</strain>
        <tissue evidence="7">Leaf</tissue>
    </source>
</reference>
<evidence type="ECO:0000259" key="5">
    <source>
        <dbReference type="Pfam" id="PF03469"/>
    </source>
</evidence>
<dbReference type="PANTHER" id="PTHR21596:SF3">
    <property type="entry name" value="FACTOR OF DNA METHYLATION 1-RELATED"/>
    <property type="match status" value="1"/>
</dbReference>
<name>A0A2U1PWF6_ARTAN</name>
<dbReference type="PANTHER" id="PTHR21596">
    <property type="entry name" value="RIBONUCLEASE P SUBUNIT P38"/>
    <property type="match status" value="1"/>
</dbReference>
<evidence type="ECO:0000256" key="1">
    <source>
        <dbReference type="ARBA" id="ARBA00023054"/>
    </source>
</evidence>
<dbReference type="Gene3D" id="3.30.70.2890">
    <property type="entry name" value="XS domain"/>
    <property type="match status" value="1"/>
</dbReference>
<feature type="domain" description="Factor of DNA methylation 1-5/IDN2" evidence="5">
    <location>
        <begin position="611"/>
        <end position="746"/>
    </location>
</feature>
<dbReference type="Pfam" id="PF03468">
    <property type="entry name" value="XS"/>
    <property type="match status" value="1"/>
</dbReference>
<keyword evidence="1" id="KW-0175">Coiled coil</keyword>
<keyword evidence="8" id="KW-1185">Reference proteome</keyword>
<dbReference type="Proteomes" id="UP000245207">
    <property type="component" value="Unassembled WGS sequence"/>
</dbReference>
<dbReference type="STRING" id="35608.A0A2U1PWF6"/>
<feature type="region of interest" description="Disordered" evidence="3">
    <location>
        <begin position="339"/>
        <end position="367"/>
    </location>
</feature>
<dbReference type="OrthoDB" id="1892195at2759"/>
<protein>
    <submittedName>
        <fullName evidence="7">XH/XS domain-containing protein</fullName>
    </submittedName>
</protein>
<dbReference type="Pfam" id="PF03469">
    <property type="entry name" value="XH"/>
    <property type="match status" value="2"/>
</dbReference>
<dbReference type="AlphaFoldDB" id="A0A2U1PWF6"/>
<dbReference type="InterPro" id="IPR005381">
    <property type="entry name" value="Znf-XS_domain"/>
</dbReference>
<evidence type="ECO:0000259" key="4">
    <source>
        <dbReference type="Pfam" id="PF03468"/>
    </source>
</evidence>
<accession>A0A2U1PWF6</accession>
<dbReference type="EMBL" id="PKPP01000655">
    <property type="protein sequence ID" value="PWA90104.1"/>
    <property type="molecule type" value="Genomic_DNA"/>
</dbReference>
<dbReference type="InterPro" id="IPR005380">
    <property type="entry name" value="XS_domain"/>
</dbReference>
<feature type="domain" description="XS" evidence="4">
    <location>
        <begin position="116"/>
        <end position="223"/>
    </location>
</feature>
<keyword evidence="2" id="KW-0943">RNA-mediated gene silencing</keyword>